<comment type="caution">
    <text evidence="3">The sequence shown here is derived from an EMBL/GenBank/DDBJ whole genome shotgun (WGS) entry which is preliminary data.</text>
</comment>
<evidence type="ECO:0000313" key="4">
    <source>
        <dbReference type="Proteomes" id="UP000807504"/>
    </source>
</evidence>
<organism evidence="3 4">
    <name type="scientific">Argiope bruennichi</name>
    <name type="common">Wasp spider</name>
    <name type="synonym">Aranea bruennichi</name>
    <dbReference type="NCBI Taxonomy" id="94029"/>
    <lineage>
        <taxon>Eukaryota</taxon>
        <taxon>Metazoa</taxon>
        <taxon>Ecdysozoa</taxon>
        <taxon>Arthropoda</taxon>
        <taxon>Chelicerata</taxon>
        <taxon>Arachnida</taxon>
        <taxon>Araneae</taxon>
        <taxon>Araneomorphae</taxon>
        <taxon>Entelegynae</taxon>
        <taxon>Araneoidea</taxon>
        <taxon>Araneidae</taxon>
        <taxon>Argiope</taxon>
    </lineage>
</organism>
<dbReference type="SUPFAM" id="SSF49879">
    <property type="entry name" value="SMAD/FHA domain"/>
    <property type="match status" value="1"/>
</dbReference>
<dbReference type="Pfam" id="PF00498">
    <property type="entry name" value="FHA"/>
    <property type="match status" value="1"/>
</dbReference>
<name>A0A8T0G0U7_ARGBR</name>
<dbReference type="PROSITE" id="PS50006">
    <property type="entry name" value="FHA_DOMAIN"/>
    <property type="match status" value="1"/>
</dbReference>
<feature type="compositionally biased region" description="Polar residues" evidence="1">
    <location>
        <begin position="339"/>
        <end position="352"/>
    </location>
</feature>
<accession>A0A8T0G0U7</accession>
<feature type="compositionally biased region" description="Polar residues" evidence="1">
    <location>
        <begin position="230"/>
        <end position="240"/>
    </location>
</feature>
<reference evidence="3" key="2">
    <citation type="submission" date="2020-06" db="EMBL/GenBank/DDBJ databases">
        <authorList>
            <person name="Sheffer M."/>
        </authorList>
    </citation>
    <scope>NUCLEOTIDE SEQUENCE</scope>
</reference>
<evidence type="ECO:0000313" key="3">
    <source>
        <dbReference type="EMBL" id="KAF8796602.1"/>
    </source>
</evidence>
<feature type="compositionally biased region" description="Basic and acidic residues" evidence="1">
    <location>
        <begin position="392"/>
        <end position="409"/>
    </location>
</feature>
<dbReference type="CDD" id="cd00060">
    <property type="entry name" value="FHA"/>
    <property type="match status" value="1"/>
</dbReference>
<reference evidence="3" key="1">
    <citation type="journal article" date="2020" name="bioRxiv">
        <title>Chromosome-level reference genome of the European wasp spider Argiope bruennichi: a resource for studies on range expansion and evolutionary adaptation.</title>
        <authorList>
            <person name="Sheffer M.M."/>
            <person name="Hoppe A."/>
            <person name="Krehenwinkel H."/>
            <person name="Uhl G."/>
            <person name="Kuss A.W."/>
            <person name="Jensen L."/>
            <person name="Jensen C."/>
            <person name="Gillespie R.G."/>
            <person name="Hoff K.J."/>
            <person name="Prost S."/>
        </authorList>
    </citation>
    <scope>NUCLEOTIDE SEQUENCE</scope>
</reference>
<dbReference type="PANTHER" id="PTHR23308">
    <property type="entry name" value="NUCLEAR INHIBITOR OF PROTEIN PHOSPHATASE-1"/>
    <property type="match status" value="1"/>
</dbReference>
<keyword evidence="4" id="KW-1185">Reference proteome</keyword>
<evidence type="ECO:0000256" key="1">
    <source>
        <dbReference type="SAM" id="MobiDB-lite"/>
    </source>
</evidence>
<dbReference type="InterPro" id="IPR008984">
    <property type="entry name" value="SMAD_FHA_dom_sf"/>
</dbReference>
<dbReference type="InterPro" id="IPR050923">
    <property type="entry name" value="Cell_Proc_Reg/RNA_Proc"/>
</dbReference>
<dbReference type="EMBL" id="JABXBU010000001">
    <property type="protein sequence ID" value="KAF8796602.1"/>
    <property type="molecule type" value="Genomic_DNA"/>
</dbReference>
<feature type="domain" description="FHA" evidence="2">
    <location>
        <begin position="125"/>
        <end position="175"/>
    </location>
</feature>
<proteinExistence type="predicted"/>
<feature type="region of interest" description="Disordered" evidence="1">
    <location>
        <begin position="307"/>
        <end position="369"/>
    </location>
</feature>
<feature type="compositionally biased region" description="Basic residues" evidence="1">
    <location>
        <begin position="307"/>
        <end position="323"/>
    </location>
</feature>
<protein>
    <recommendedName>
        <fullName evidence="2">FHA domain-containing protein</fullName>
    </recommendedName>
</protein>
<feature type="region of interest" description="Disordered" evidence="1">
    <location>
        <begin position="215"/>
        <end position="277"/>
    </location>
</feature>
<dbReference type="Gene3D" id="2.60.200.20">
    <property type="match status" value="1"/>
</dbReference>
<dbReference type="InterPro" id="IPR000253">
    <property type="entry name" value="FHA_dom"/>
</dbReference>
<dbReference type="AlphaFoldDB" id="A0A8T0G0U7"/>
<dbReference type="SMART" id="SM00240">
    <property type="entry name" value="FHA"/>
    <property type="match status" value="1"/>
</dbReference>
<dbReference type="Proteomes" id="UP000807504">
    <property type="component" value="Unassembled WGS sequence"/>
</dbReference>
<gene>
    <name evidence="3" type="ORF">HNY73_000958</name>
</gene>
<feature type="region of interest" description="Disordered" evidence="1">
    <location>
        <begin position="382"/>
        <end position="409"/>
    </location>
</feature>
<feature type="compositionally biased region" description="Polar residues" evidence="1">
    <location>
        <begin position="248"/>
        <end position="257"/>
    </location>
</feature>
<sequence length="409" mass="44982">MAAVMSSFIKKAFKVSSSVNSLLFRKHLLLTNATFSMAMGVAGDLVQQHYEILTDREDSWKPVDFIGTAGLPLGVLTIIGNLLESSRFFTNMASTSKTSLKTTAYLKTIIGNSVGEIFPLTSGEITIGRNRQSAQICIRDPNVSRSHCVLKYSENGWFIKDLESVNGTFLDGKMLETQKFYPLKDGAGIYLGPPGEAPSAFIFLTKMPNEQFHEANVKSCSQKSRRRNTHTFVSNKNGNKSMKRPSDSESSNVNGGFSQRKRKAAASSSSATPTVQGRDILDEIEDVDNLSDCSISSLDSLRTRLRKMSARKKNNRNTRKRGIRNAASSSASPHLKPLSNASLASQPSTSATPVEMLESKTHKSQEPSISKEFALLNTIFNESESSTLKGRNKYEKKAQPDKENSLKTN</sequence>
<evidence type="ECO:0000259" key="2">
    <source>
        <dbReference type="PROSITE" id="PS50006"/>
    </source>
</evidence>